<dbReference type="GO" id="GO:0042574">
    <property type="term" value="P:retinal metabolic process"/>
    <property type="evidence" value="ECO:0007669"/>
    <property type="project" value="TreeGrafter"/>
</dbReference>
<accession>A0A0N4VY39</accession>
<dbReference type="AlphaFoldDB" id="A0A0N4VY39"/>
<reference evidence="6 7" key="2">
    <citation type="submission" date="2018-11" db="EMBL/GenBank/DDBJ databases">
        <authorList>
            <consortium name="Pathogen Informatics"/>
        </authorList>
    </citation>
    <scope>NUCLEOTIDE SEQUENCE [LARGE SCALE GENOMIC DNA]</scope>
    <source>
        <strain evidence="6 7">MHpl1</strain>
    </source>
</reference>
<dbReference type="PANTHER" id="PTHR10543">
    <property type="entry name" value="BETA-CAROTENE DIOXYGENASE"/>
    <property type="match status" value="1"/>
</dbReference>
<evidence type="ECO:0000256" key="2">
    <source>
        <dbReference type="ARBA" id="ARBA00022723"/>
    </source>
</evidence>
<evidence type="ECO:0000313" key="6">
    <source>
        <dbReference type="EMBL" id="VDO13539.1"/>
    </source>
</evidence>
<dbReference type="EMBL" id="UZAF01004100">
    <property type="protein sequence ID" value="VDO13539.1"/>
    <property type="molecule type" value="Genomic_DNA"/>
</dbReference>
<evidence type="ECO:0000256" key="5">
    <source>
        <dbReference type="PIRSR" id="PIRSR604294-1"/>
    </source>
</evidence>
<reference evidence="8" key="1">
    <citation type="submission" date="2017-02" db="UniProtKB">
        <authorList>
            <consortium name="WormBaseParasite"/>
        </authorList>
    </citation>
    <scope>IDENTIFICATION</scope>
</reference>
<evidence type="ECO:0000313" key="7">
    <source>
        <dbReference type="Proteomes" id="UP000268014"/>
    </source>
</evidence>
<dbReference type="OrthoDB" id="5857979at2759"/>
<keyword evidence="2 5" id="KW-0479">Metal-binding</keyword>
<evidence type="ECO:0000256" key="3">
    <source>
        <dbReference type="ARBA" id="ARBA00023002"/>
    </source>
</evidence>
<evidence type="ECO:0000256" key="1">
    <source>
        <dbReference type="ARBA" id="ARBA00006787"/>
    </source>
</evidence>
<feature type="binding site" evidence="5">
    <location>
        <position position="93"/>
    </location>
    <ligand>
        <name>Fe cation</name>
        <dbReference type="ChEBI" id="CHEBI:24875"/>
        <note>catalytic</note>
    </ligand>
</feature>
<gene>
    <name evidence="6" type="ORF">HPLM_LOCUS2207</name>
</gene>
<feature type="binding site" evidence="5">
    <location>
        <position position="22"/>
    </location>
    <ligand>
        <name>Fe cation</name>
        <dbReference type="ChEBI" id="CHEBI:24875"/>
        <note>catalytic</note>
    </ligand>
</feature>
<dbReference type="Pfam" id="PF03055">
    <property type="entry name" value="RPE65"/>
    <property type="match status" value="1"/>
</dbReference>
<keyword evidence="3" id="KW-0560">Oxidoreductase</keyword>
<dbReference type="WBParaSite" id="HPLM_0000220901-mRNA-1">
    <property type="protein sequence ID" value="HPLM_0000220901-mRNA-1"/>
    <property type="gene ID" value="HPLM_0000220901"/>
</dbReference>
<dbReference type="Proteomes" id="UP000268014">
    <property type="component" value="Unassembled WGS sequence"/>
</dbReference>
<comment type="cofactor">
    <cofactor evidence="5">
        <name>Fe(2+)</name>
        <dbReference type="ChEBI" id="CHEBI:29033"/>
    </cofactor>
    <text evidence="5">Binds 1 Fe(2+) ion per subunit.</text>
</comment>
<dbReference type="GO" id="GO:0016121">
    <property type="term" value="P:carotene catabolic process"/>
    <property type="evidence" value="ECO:0007669"/>
    <property type="project" value="TreeGrafter"/>
</dbReference>
<evidence type="ECO:0000313" key="8">
    <source>
        <dbReference type="WBParaSite" id="HPLM_0000220901-mRNA-1"/>
    </source>
</evidence>
<dbReference type="GO" id="GO:0003834">
    <property type="term" value="F:beta-carotene 15,15'-dioxygenase activity"/>
    <property type="evidence" value="ECO:0007669"/>
    <property type="project" value="TreeGrafter"/>
</dbReference>
<dbReference type="PANTHER" id="PTHR10543:SF24">
    <property type="entry name" value="CAROTENOID ISOMEROOXYGENASE"/>
    <property type="match status" value="1"/>
</dbReference>
<dbReference type="STRING" id="6290.A0A0N4VY39"/>
<dbReference type="GO" id="GO:0010436">
    <property type="term" value="F:carotenoid dioxygenase activity"/>
    <property type="evidence" value="ECO:0007669"/>
    <property type="project" value="TreeGrafter"/>
</dbReference>
<organism evidence="8">
    <name type="scientific">Haemonchus placei</name>
    <name type="common">Barber's pole worm</name>
    <dbReference type="NCBI Taxonomy" id="6290"/>
    <lineage>
        <taxon>Eukaryota</taxon>
        <taxon>Metazoa</taxon>
        <taxon>Ecdysozoa</taxon>
        <taxon>Nematoda</taxon>
        <taxon>Chromadorea</taxon>
        <taxon>Rhabditida</taxon>
        <taxon>Rhabditina</taxon>
        <taxon>Rhabditomorpha</taxon>
        <taxon>Strongyloidea</taxon>
        <taxon>Trichostrongylidae</taxon>
        <taxon>Haemonchus</taxon>
    </lineage>
</organism>
<sequence length="150" mass="17364">MELTEVLATIPATDRWAPGYYHSFGITDNYFILFETPERISLMKLITKQITSMSFNDCMYWDGNLGVNVIIFDRINRKRVKRKVTSDAFFTFHHANSYEKDGFLVLDYAKIMSPGNFDDLLLEHMRTGGFRSPVCLTAHVSTSLFFSHCR</sequence>
<name>A0A0N4VY39_HAEPC</name>
<evidence type="ECO:0000256" key="4">
    <source>
        <dbReference type="ARBA" id="ARBA00023004"/>
    </source>
</evidence>
<protein>
    <submittedName>
        <fullName evidence="8">Beta,beta-carotene 9',10'-oxygenase</fullName>
    </submittedName>
</protein>
<keyword evidence="4 5" id="KW-0408">Iron</keyword>
<proteinExistence type="inferred from homology"/>
<keyword evidence="7" id="KW-1185">Reference proteome</keyword>
<dbReference type="GO" id="GO:0046872">
    <property type="term" value="F:metal ion binding"/>
    <property type="evidence" value="ECO:0007669"/>
    <property type="project" value="UniProtKB-KW"/>
</dbReference>
<dbReference type="InterPro" id="IPR004294">
    <property type="entry name" value="Carotenoid_Oase"/>
</dbReference>
<comment type="similarity">
    <text evidence="1">Belongs to the carotenoid oxygenase family.</text>
</comment>